<reference evidence="2" key="1">
    <citation type="submission" date="2020-02" db="EMBL/GenBank/DDBJ databases">
        <authorList>
            <person name="Meier V. D."/>
        </authorList>
    </citation>
    <scope>NUCLEOTIDE SEQUENCE</scope>
    <source>
        <strain evidence="2">AVDCRST_MAG93</strain>
    </source>
</reference>
<gene>
    <name evidence="2" type="ORF">AVDCRST_MAG93-792</name>
</gene>
<evidence type="ECO:0000256" key="1">
    <source>
        <dbReference type="SAM" id="MobiDB-lite"/>
    </source>
</evidence>
<proteinExistence type="predicted"/>
<accession>A0A6J4HMZ4</accession>
<protein>
    <submittedName>
        <fullName evidence="2">Uncharacterized protein</fullName>
    </submittedName>
</protein>
<dbReference type="EMBL" id="CADCTR010000256">
    <property type="protein sequence ID" value="CAA9228791.1"/>
    <property type="molecule type" value="Genomic_DNA"/>
</dbReference>
<name>A0A6J4HMZ4_9CHLR</name>
<feature type="region of interest" description="Disordered" evidence="1">
    <location>
        <begin position="1"/>
        <end position="53"/>
    </location>
</feature>
<evidence type="ECO:0000313" key="2">
    <source>
        <dbReference type="EMBL" id="CAA9228791.1"/>
    </source>
</evidence>
<organism evidence="2">
    <name type="scientific">uncultured Chloroflexia bacterium</name>
    <dbReference type="NCBI Taxonomy" id="1672391"/>
    <lineage>
        <taxon>Bacteria</taxon>
        <taxon>Bacillati</taxon>
        <taxon>Chloroflexota</taxon>
        <taxon>Chloroflexia</taxon>
        <taxon>environmental samples</taxon>
    </lineage>
</organism>
<sequence length="141" mass="15831">MKMHASPPSRAPVQPKSAGRWPNTTPNCARHSHASAGTKTTYSSLPSGRPGPRTYREIAELKNLARKDVGTRIRKALKKLNQHLHGESHEDEDRLGEVLLALNECSSVRRAAKRLKLPKDVLKAFMEREGIKTRFVFEVEP</sequence>
<dbReference type="SUPFAM" id="SSF88659">
    <property type="entry name" value="Sigma3 and sigma4 domains of RNA polymerase sigma factors"/>
    <property type="match status" value="1"/>
</dbReference>
<feature type="compositionally biased region" description="Polar residues" evidence="1">
    <location>
        <begin position="35"/>
        <end position="46"/>
    </location>
</feature>
<dbReference type="InterPro" id="IPR013324">
    <property type="entry name" value="RNA_pol_sigma_r3/r4-like"/>
</dbReference>
<dbReference type="AlphaFoldDB" id="A0A6J4HMZ4"/>